<dbReference type="EMBL" id="MT143364">
    <property type="protein sequence ID" value="QJA96030.1"/>
    <property type="molecule type" value="Genomic_DNA"/>
</dbReference>
<gene>
    <name evidence="1" type="ORF">MM415B04998_0007</name>
</gene>
<accession>A0A6M3LM88</accession>
<protein>
    <submittedName>
        <fullName evidence="1">Uncharacterized protein</fullName>
    </submittedName>
</protein>
<dbReference type="AlphaFoldDB" id="A0A6M3LM88"/>
<organism evidence="1">
    <name type="scientific">viral metagenome</name>
    <dbReference type="NCBI Taxonomy" id="1070528"/>
    <lineage>
        <taxon>unclassified sequences</taxon>
        <taxon>metagenomes</taxon>
        <taxon>organismal metagenomes</taxon>
    </lineage>
</organism>
<name>A0A6M3LM88_9ZZZZ</name>
<sequence>MDIKELELTEEEADNARFQAGCGKGYLPNSEFTVSEIIRQVEKSLINKVLSHPRFCWKAENQELPEGVGFCMDCTDSYKMLEAGFVKIESKEEVKG</sequence>
<reference evidence="1" key="1">
    <citation type="submission" date="2020-03" db="EMBL/GenBank/DDBJ databases">
        <title>The deep terrestrial virosphere.</title>
        <authorList>
            <person name="Holmfeldt K."/>
            <person name="Nilsson E."/>
            <person name="Simone D."/>
            <person name="Lopez-Fernandez M."/>
            <person name="Wu X."/>
            <person name="de Brujin I."/>
            <person name="Lundin D."/>
            <person name="Andersson A."/>
            <person name="Bertilsson S."/>
            <person name="Dopson M."/>
        </authorList>
    </citation>
    <scope>NUCLEOTIDE SEQUENCE</scope>
    <source>
        <strain evidence="1">MM415B04998</strain>
    </source>
</reference>
<proteinExistence type="predicted"/>
<evidence type="ECO:0000313" key="1">
    <source>
        <dbReference type="EMBL" id="QJA96030.1"/>
    </source>
</evidence>